<feature type="transmembrane region" description="Helical" evidence="1">
    <location>
        <begin position="102"/>
        <end position="131"/>
    </location>
</feature>
<feature type="transmembrane region" description="Helical" evidence="1">
    <location>
        <begin position="170"/>
        <end position="198"/>
    </location>
</feature>
<proteinExistence type="predicted"/>
<comment type="caution">
    <text evidence="2">The sequence shown here is derived from an EMBL/GenBank/DDBJ whole genome shotgun (WGS) entry which is preliminary data.</text>
</comment>
<keyword evidence="1" id="KW-1133">Transmembrane helix</keyword>
<evidence type="ECO:0000313" key="2">
    <source>
        <dbReference type="EMBL" id="MCY6370608.1"/>
    </source>
</evidence>
<gene>
    <name evidence="2" type="ORF">OXH55_08185</name>
</gene>
<dbReference type="EMBL" id="JAPQES010000002">
    <property type="protein sequence ID" value="MCY6370608.1"/>
    <property type="molecule type" value="Genomic_DNA"/>
</dbReference>
<name>A0ABT4CNT0_9CLOT</name>
<dbReference type="RefSeq" id="WP_268049356.1">
    <property type="nucleotide sequence ID" value="NZ_JAPQES010000002.1"/>
</dbReference>
<accession>A0ABT4CNT0</accession>
<feature type="transmembrane region" description="Helical" evidence="1">
    <location>
        <begin position="143"/>
        <end position="163"/>
    </location>
</feature>
<reference evidence="2" key="1">
    <citation type="submission" date="2022-12" db="EMBL/GenBank/DDBJ databases">
        <authorList>
            <person name="Wang J."/>
        </authorList>
    </citation>
    <scope>NUCLEOTIDE SEQUENCE</scope>
    <source>
        <strain evidence="2">HY-42-06</strain>
    </source>
</reference>
<keyword evidence="1" id="KW-0812">Transmembrane</keyword>
<evidence type="ECO:0000313" key="3">
    <source>
        <dbReference type="Proteomes" id="UP001079657"/>
    </source>
</evidence>
<keyword evidence="3" id="KW-1185">Reference proteome</keyword>
<feature type="transmembrane region" description="Helical" evidence="1">
    <location>
        <begin position="59"/>
        <end position="81"/>
    </location>
</feature>
<keyword evidence="1" id="KW-0472">Membrane</keyword>
<dbReference type="Pfam" id="PF12730">
    <property type="entry name" value="ABC2_membrane_4"/>
    <property type="match status" value="1"/>
</dbReference>
<dbReference type="CDD" id="cd21809">
    <property type="entry name" value="ABC-2_lan_permease-like"/>
    <property type="match status" value="1"/>
</dbReference>
<protein>
    <submittedName>
        <fullName evidence="2">ABC transporter permease</fullName>
    </submittedName>
</protein>
<evidence type="ECO:0000256" key="1">
    <source>
        <dbReference type="SAM" id="Phobius"/>
    </source>
</evidence>
<feature type="transmembrane region" description="Helical" evidence="1">
    <location>
        <begin position="210"/>
        <end position="235"/>
    </location>
</feature>
<dbReference type="Proteomes" id="UP001079657">
    <property type="component" value="Unassembled WGS sequence"/>
</dbReference>
<sequence>MISIFKNELLKLKRSRFLEIIMIIPLLFVGIGISNFIRYKSIFLKENPSIWEPVYEQSALLYGFFLLPVLVTVIMCMIVNIENKNNNIGRMLSIPIKRKDFYIGKFLCGCFLIFINILVFILIVSICGNILKPSNSPMPLYVIYRPILTYFALVPVMAIQYYLSIKFSNIFIPIALGILFTLLSFIVAGAIPFLWIIFPWSYAGKAISATHVSISLSITILMYFVGIVTAVVITYKGINELNSKDIF</sequence>
<organism evidence="2 3">
    <name type="scientific">Clostridium ganghwense</name>
    <dbReference type="NCBI Taxonomy" id="312089"/>
    <lineage>
        <taxon>Bacteria</taxon>
        <taxon>Bacillati</taxon>
        <taxon>Bacillota</taxon>
        <taxon>Clostridia</taxon>
        <taxon>Eubacteriales</taxon>
        <taxon>Clostridiaceae</taxon>
        <taxon>Clostridium</taxon>
    </lineage>
</organism>
<feature type="transmembrane region" description="Helical" evidence="1">
    <location>
        <begin position="20"/>
        <end position="39"/>
    </location>
</feature>